<dbReference type="PIRSF" id="PIRSF038994">
    <property type="entry name" value="NagA"/>
    <property type="match status" value="1"/>
</dbReference>
<reference evidence="9" key="1">
    <citation type="submission" date="2020-10" db="EMBL/GenBank/DDBJ databases">
        <authorList>
            <person name="Gilroy R."/>
        </authorList>
    </citation>
    <scope>NUCLEOTIDE SEQUENCE</scope>
    <source>
        <strain evidence="9">9366</strain>
    </source>
</reference>
<dbReference type="InterPro" id="IPR006680">
    <property type="entry name" value="Amidohydro-rel"/>
</dbReference>
<organism evidence="9 10">
    <name type="scientific">Candidatus Caccalectryoclostridium excrementigallinarum</name>
    <dbReference type="NCBI Taxonomy" id="2840710"/>
    <lineage>
        <taxon>Bacteria</taxon>
        <taxon>Bacillati</taxon>
        <taxon>Bacillota</taxon>
        <taxon>Clostridia</taxon>
        <taxon>Christensenellales</taxon>
        <taxon>Christensenellaceae</taxon>
        <taxon>Christensenellaceae incertae sedis</taxon>
        <taxon>Candidatus Caccalectryoclostridium</taxon>
    </lineage>
</organism>
<comment type="similarity">
    <text evidence="1 5">Belongs to the metallo-dependent hydrolases superfamily. NagA family.</text>
</comment>
<feature type="binding site" evidence="7">
    <location>
        <position position="209"/>
    </location>
    <ligand>
        <name>Zn(2+)</name>
        <dbReference type="ChEBI" id="CHEBI:29105"/>
    </ligand>
</feature>
<evidence type="ECO:0000313" key="9">
    <source>
        <dbReference type="EMBL" id="HIU63014.1"/>
    </source>
</evidence>
<dbReference type="GO" id="GO:0008448">
    <property type="term" value="F:N-acetylglucosamine-6-phosphate deacetylase activity"/>
    <property type="evidence" value="ECO:0007669"/>
    <property type="project" value="InterPro"/>
</dbReference>
<dbReference type="Gene3D" id="2.30.40.10">
    <property type="entry name" value="Urease, subunit C, domain 1"/>
    <property type="match status" value="1"/>
</dbReference>
<dbReference type="SUPFAM" id="SSF51556">
    <property type="entry name" value="Metallo-dependent hydrolases"/>
    <property type="match status" value="1"/>
</dbReference>
<accession>A0A9D1MN22</accession>
<dbReference type="SUPFAM" id="SSF51338">
    <property type="entry name" value="Composite domain of metallo-dependent hydrolases"/>
    <property type="match status" value="1"/>
</dbReference>
<evidence type="ECO:0000256" key="7">
    <source>
        <dbReference type="PIRSR" id="PIRSR038994-3"/>
    </source>
</evidence>
<gene>
    <name evidence="9" type="ORF">IAB07_04545</name>
</gene>
<dbReference type="Proteomes" id="UP000824145">
    <property type="component" value="Unassembled WGS sequence"/>
</dbReference>
<name>A0A9D1MN22_9FIRM</name>
<evidence type="ECO:0000259" key="8">
    <source>
        <dbReference type="Pfam" id="PF01979"/>
    </source>
</evidence>
<dbReference type="GO" id="GO:0046872">
    <property type="term" value="F:metal ion binding"/>
    <property type="evidence" value="ECO:0007669"/>
    <property type="project" value="UniProtKB-KW"/>
</dbReference>
<feature type="binding site" evidence="7">
    <location>
        <position position="188"/>
    </location>
    <ligand>
        <name>Zn(2+)</name>
        <dbReference type="ChEBI" id="CHEBI:29105"/>
    </ligand>
</feature>
<comment type="caution">
    <text evidence="9">The sequence shown here is derived from an EMBL/GenBank/DDBJ whole genome shotgun (WGS) entry which is preliminary data.</text>
</comment>
<evidence type="ECO:0000256" key="1">
    <source>
        <dbReference type="ARBA" id="ARBA00010716"/>
    </source>
</evidence>
<keyword evidence="4 5" id="KW-0119">Carbohydrate metabolism</keyword>
<sequence length="378" mass="40507">MKTTLANVRPFSSGAFGPLCNIVIEDGKILSLGNVMAGEITDGKGMIACAGFIDIHTHGGWGKDCMEPTFEAIDTVAKYHLSTGITSFCPTTMTADIADIEAALSNMRSYKTNGARLAGAHLEGPFLSAKAAGAHPLDKLRDPDRENTAFIARNRDVVRRITVAPDLSGAPFVTALCRSMGIQVSIGHDQSIDDEIYACIEAGATSVTHMGNCTSHASRRYPSPKKHLGLFETALGESRLVCEVIADDRHVPDALFDIFYRLKGKDGICFVSDSLSVAGMKEGDYFLGSGESAQPIRIEDGVAVLPDKHTYAGSVTPVSKMVSRLFAKGYPAEDLLTMATLTPAKTVGLNDRGDLRPGMLADINLLDDKLNVVKTFMF</sequence>
<evidence type="ECO:0000313" key="10">
    <source>
        <dbReference type="Proteomes" id="UP000824145"/>
    </source>
</evidence>
<dbReference type="PANTHER" id="PTHR11113:SF14">
    <property type="entry name" value="N-ACETYLGLUCOSAMINE-6-PHOSPHATE DEACETYLASE"/>
    <property type="match status" value="1"/>
</dbReference>
<evidence type="ECO:0000256" key="4">
    <source>
        <dbReference type="ARBA" id="ARBA00023277"/>
    </source>
</evidence>
<evidence type="ECO:0000256" key="3">
    <source>
        <dbReference type="ARBA" id="ARBA00022801"/>
    </source>
</evidence>
<feature type="active site" description="Proton donor/acceptor" evidence="6">
    <location>
        <position position="273"/>
    </location>
</feature>
<evidence type="ECO:0000256" key="6">
    <source>
        <dbReference type="PIRSR" id="PIRSR038994-1"/>
    </source>
</evidence>
<dbReference type="InterPro" id="IPR011059">
    <property type="entry name" value="Metal-dep_hydrolase_composite"/>
</dbReference>
<dbReference type="EMBL" id="DVNJ01000024">
    <property type="protein sequence ID" value="HIU63014.1"/>
    <property type="molecule type" value="Genomic_DNA"/>
</dbReference>
<evidence type="ECO:0000256" key="2">
    <source>
        <dbReference type="ARBA" id="ARBA00022723"/>
    </source>
</evidence>
<feature type="binding site" evidence="7">
    <location>
        <position position="123"/>
    </location>
    <ligand>
        <name>Zn(2+)</name>
        <dbReference type="ChEBI" id="CHEBI:29105"/>
    </ligand>
</feature>
<dbReference type="GO" id="GO:0006046">
    <property type="term" value="P:N-acetylglucosamine catabolic process"/>
    <property type="evidence" value="ECO:0007669"/>
    <property type="project" value="TreeGrafter"/>
</dbReference>
<dbReference type="Gene3D" id="3.20.20.140">
    <property type="entry name" value="Metal-dependent hydrolases"/>
    <property type="match status" value="1"/>
</dbReference>
<protein>
    <submittedName>
        <fullName evidence="9">Amidohydrolase family protein</fullName>
    </submittedName>
</protein>
<keyword evidence="2 7" id="KW-0479">Metal-binding</keyword>
<dbReference type="PANTHER" id="PTHR11113">
    <property type="entry name" value="N-ACETYLGLUCOSAMINE-6-PHOSPHATE DEACETYLASE"/>
    <property type="match status" value="1"/>
</dbReference>
<keyword evidence="3 5" id="KW-0378">Hydrolase</keyword>
<dbReference type="AlphaFoldDB" id="A0A9D1MN22"/>
<reference evidence="9" key="2">
    <citation type="journal article" date="2021" name="PeerJ">
        <title>Extensive microbial diversity within the chicken gut microbiome revealed by metagenomics and culture.</title>
        <authorList>
            <person name="Gilroy R."/>
            <person name="Ravi A."/>
            <person name="Getino M."/>
            <person name="Pursley I."/>
            <person name="Horton D.L."/>
            <person name="Alikhan N.F."/>
            <person name="Baker D."/>
            <person name="Gharbi K."/>
            <person name="Hall N."/>
            <person name="Watson M."/>
            <person name="Adriaenssens E.M."/>
            <person name="Foster-Nyarko E."/>
            <person name="Jarju S."/>
            <person name="Secka A."/>
            <person name="Antonio M."/>
            <person name="Oren A."/>
            <person name="Chaudhuri R.R."/>
            <person name="La Ragione R."/>
            <person name="Hildebrand F."/>
            <person name="Pallen M.J."/>
        </authorList>
    </citation>
    <scope>NUCLEOTIDE SEQUENCE</scope>
    <source>
        <strain evidence="9">9366</strain>
    </source>
</reference>
<comment type="cofactor">
    <cofactor evidence="7">
        <name>a divalent metal cation</name>
        <dbReference type="ChEBI" id="CHEBI:60240"/>
    </cofactor>
    <text evidence="7">Binds 1 divalent metal cation per subunit.</text>
</comment>
<evidence type="ECO:0000256" key="5">
    <source>
        <dbReference type="PIRNR" id="PIRNR038994"/>
    </source>
</evidence>
<dbReference type="InterPro" id="IPR003764">
    <property type="entry name" value="GlcNAc_6-P_deAcase"/>
</dbReference>
<proteinExistence type="inferred from homology"/>
<dbReference type="Pfam" id="PF01979">
    <property type="entry name" value="Amidohydro_1"/>
    <property type="match status" value="1"/>
</dbReference>
<dbReference type="InterPro" id="IPR032466">
    <property type="entry name" value="Metal_Hydrolase"/>
</dbReference>
<feature type="domain" description="Amidohydrolase-related" evidence="8">
    <location>
        <begin position="47"/>
        <end position="373"/>
    </location>
</feature>